<keyword evidence="2" id="KW-0732">Signal</keyword>
<keyword evidence="4" id="KW-1185">Reference proteome</keyword>
<dbReference type="EMBL" id="JARIHO010000042">
    <property type="protein sequence ID" value="KAJ7326426.1"/>
    <property type="molecule type" value="Genomic_DNA"/>
</dbReference>
<feature type="compositionally biased region" description="Polar residues" evidence="1">
    <location>
        <begin position="77"/>
        <end position="100"/>
    </location>
</feature>
<evidence type="ECO:0000256" key="1">
    <source>
        <dbReference type="SAM" id="MobiDB-lite"/>
    </source>
</evidence>
<feature type="compositionally biased region" description="Low complexity" evidence="1">
    <location>
        <begin position="101"/>
        <end position="112"/>
    </location>
</feature>
<sequence>MYTYKLALVVLTAHAAHAYPFASKNPESLALVAARRIPRIIEDGPRAERRQIHNADFQANGPRLSLITASLKTNRAPQNQRPLNLFPKTSGSEWPAAQSQSRPALDESSSSASKEKRALEHTPASIPSTSSSRADKSSVVMKKRSMSGRVTLAAANLIHRASKVVSRIVGGEWYGWLRRNVEELMNAHNPDFDHGAVTRWSRAEVDRMQAWSKGVHLRMG</sequence>
<reference evidence="3" key="1">
    <citation type="submission" date="2023-03" db="EMBL/GenBank/DDBJ databases">
        <title>Massive genome expansion in bonnet fungi (Mycena s.s.) driven by repeated elements and novel gene families across ecological guilds.</title>
        <authorList>
            <consortium name="Lawrence Berkeley National Laboratory"/>
            <person name="Harder C.B."/>
            <person name="Miyauchi S."/>
            <person name="Viragh M."/>
            <person name="Kuo A."/>
            <person name="Thoen E."/>
            <person name="Andreopoulos B."/>
            <person name="Lu D."/>
            <person name="Skrede I."/>
            <person name="Drula E."/>
            <person name="Henrissat B."/>
            <person name="Morin E."/>
            <person name="Kohler A."/>
            <person name="Barry K."/>
            <person name="LaButti K."/>
            <person name="Morin E."/>
            <person name="Salamov A."/>
            <person name="Lipzen A."/>
            <person name="Mereny Z."/>
            <person name="Hegedus B."/>
            <person name="Baldrian P."/>
            <person name="Stursova M."/>
            <person name="Weitz H."/>
            <person name="Taylor A."/>
            <person name="Grigoriev I.V."/>
            <person name="Nagy L.G."/>
            <person name="Martin F."/>
            <person name="Kauserud H."/>
        </authorList>
    </citation>
    <scope>NUCLEOTIDE SEQUENCE</scope>
    <source>
        <strain evidence="3">CBHHK002</strain>
    </source>
</reference>
<name>A0AAD7EII2_9AGAR</name>
<feature type="chain" id="PRO_5042199183" evidence="2">
    <location>
        <begin position="19"/>
        <end position="220"/>
    </location>
</feature>
<protein>
    <submittedName>
        <fullName evidence="3">Uncharacterized protein</fullName>
    </submittedName>
</protein>
<proteinExistence type="predicted"/>
<accession>A0AAD7EII2</accession>
<gene>
    <name evidence="3" type="ORF">DFH08DRAFT_816744</name>
</gene>
<feature type="signal peptide" evidence="2">
    <location>
        <begin position="1"/>
        <end position="18"/>
    </location>
</feature>
<comment type="caution">
    <text evidence="3">The sequence shown here is derived from an EMBL/GenBank/DDBJ whole genome shotgun (WGS) entry which is preliminary data.</text>
</comment>
<evidence type="ECO:0000313" key="3">
    <source>
        <dbReference type="EMBL" id="KAJ7326426.1"/>
    </source>
</evidence>
<feature type="region of interest" description="Disordered" evidence="1">
    <location>
        <begin position="77"/>
        <end position="145"/>
    </location>
</feature>
<dbReference type="Proteomes" id="UP001218218">
    <property type="component" value="Unassembled WGS sequence"/>
</dbReference>
<organism evidence="3 4">
    <name type="scientific">Mycena albidolilacea</name>
    <dbReference type="NCBI Taxonomy" id="1033008"/>
    <lineage>
        <taxon>Eukaryota</taxon>
        <taxon>Fungi</taxon>
        <taxon>Dikarya</taxon>
        <taxon>Basidiomycota</taxon>
        <taxon>Agaricomycotina</taxon>
        <taxon>Agaricomycetes</taxon>
        <taxon>Agaricomycetidae</taxon>
        <taxon>Agaricales</taxon>
        <taxon>Marasmiineae</taxon>
        <taxon>Mycenaceae</taxon>
        <taxon>Mycena</taxon>
    </lineage>
</organism>
<dbReference type="AlphaFoldDB" id="A0AAD7EII2"/>
<evidence type="ECO:0000313" key="4">
    <source>
        <dbReference type="Proteomes" id="UP001218218"/>
    </source>
</evidence>
<evidence type="ECO:0000256" key="2">
    <source>
        <dbReference type="SAM" id="SignalP"/>
    </source>
</evidence>